<organism evidence="2 3">
    <name type="scientific">Larkinella insperata</name>
    <dbReference type="NCBI Taxonomy" id="332158"/>
    <lineage>
        <taxon>Bacteria</taxon>
        <taxon>Pseudomonadati</taxon>
        <taxon>Bacteroidota</taxon>
        <taxon>Cytophagia</taxon>
        <taxon>Cytophagales</taxon>
        <taxon>Spirosomataceae</taxon>
        <taxon>Larkinella</taxon>
    </lineage>
</organism>
<dbReference type="Gene3D" id="3.90.1150.200">
    <property type="match status" value="1"/>
</dbReference>
<keyword evidence="3" id="KW-1185">Reference proteome</keyword>
<feature type="domain" description="YdhG-like" evidence="1">
    <location>
        <begin position="18"/>
        <end position="110"/>
    </location>
</feature>
<dbReference type="SUPFAM" id="SSF159888">
    <property type="entry name" value="YdhG-like"/>
    <property type="match status" value="1"/>
</dbReference>
<dbReference type="InterPro" id="IPR014922">
    <property type="entry name" value="YdhG-like"/>
</dbReference>
<evidence type="ECO:0000313" key="2">
    <source>
        <dbReference type="EMBL" id="MFD1140447.1"/>
    </source>
</evidence>
<dbReference type="RefSeq" id="WP_265989473.1">
    <property type="nucleotide sequence ID" value="NZ_CP110973.1"/>
</dbReference>
<dbReference type="Proteomes" id="UP001597116">
    <property type="component" value="Unassembled WGS sequence"/>
</dbReference>
<comment type="caution">
    <text evidence="2">The sequence shown here is derived from an EMBL/GenBank/DDBJ whole genome shotgun (WGS) entry which is preliminary data.</text>
</comment>
<accession>A0ABW3Q0X0</accession>
<evidence type="ECO:0000313" key="3">
    <source>
        <dbReference type="Proteomes" id="UP001597116"/>
    </source>
</evidence>
<dbReference type="EMBL" id="JBHTLP010000002">
    <property type="protein sequence ID" value="MFD1140447.1"/>
    <property type="molecule type" value="Genomic_DNA"/>
</dbReference>
<protein>
    <submittedName>
        <fullName evidence="2">DUF1801 domain-containing protein</fullName>
    </submittedName>
</protein>
<dbReference type="Pfam" id="PF08818">
    <property type="entry name" value="DUF1801"/>
    <property type="match status" value="1"/>
</dbReference>
<sequence>MTVDEYINRQNPEIHRLLDHIRRLILEAAPRIQEKINWGVPFYSHKGQLCYLNPLRSPEVAVDLCFLRGYELADDQNVLENRGRRTVRSLVVRAGEVNEELIRTLLQQAVLLNETSKEKPATLQRKRED</sequence>
<evidence type="ECO:0000259" key="1">
    <source>
        <dbReference type="Pfam" id="PF08818"/>
    </source>
</evidence>
<reference evidence="3" key="1">
    <citation type="journal article" date="2019" name="Int. J. Syst. Evol. Microbiol.">
        <title>The Global Catalogue of Microorganisms (GCM) 10K type strain sequencing project: providing services to taxonomists for standard genome sequencing and annotation.</title>
        <authorList>
            <consortium name="The Broad Institute Genomics Platform"/>
            <consortium name="The Broad Institute Genome Sequencing Center for Infectious Disease"/>
            <person name="Wu L."/>
            <person name="Ma J."/>
        </authorList>
    </citation>
    <scope>NUCLEOTIDE SEQUENCE [LARGE SCALE GENOMIC DNA]</scope>
    <source>
        <strain evidence="3">CCUG 55608</strain>
    </source>
</reference>
<gene>
    <name evidence="2" type="ORF">ACFQ4C_04980</name>
</gene>
<name>A0ABW3Q0X0_9BACT</name>
<proteinExistence type="predicted"/>